<dbReference type="SUPFAM" id="SSF53146">
    <property type="entry name" value="Nitrogenase accessory factor-like"/>
    <property type="match status" value="1"/>
</dbReference>
<evidence type="ECO:0000313" key="2">
    <source>
        <dbReference type="EMBL" id="AKL98071.1"/>
    </source>
</evidence>
<evidence type="ECO:0000259" key="1">
    <source>
        <dbReference type="Pfam" id="PF02579"/>
    </source>
</evidence>
<dbReference type="KEGG" id="epo:Epro_0692"/>
<gene>
    <name evidence="2" type="primary">nifB</name>
    <name evidence="2" type="ORF">Epro_0692</name>
</gene>
<dbReference type="OrthoDB" id="280278at2"/>
<feature type="domain" description="Dinitrogenase iron-molybdenum cofactor biosynthesis" evidence="1">
    <location>
        <begin position="12"/>
        <end position="108"/>
    </location>
</feature>
<dbReference type="EMBL" id="CP009498">
    <property type="protein sequence ID" value="AKL98071.1"/>
    <property type="molecule type" value="Genomic_DNA"/>
</dbReference>
<name>A0A0G3WHG7_9BACT</name>
<accession>A0A0G3WHG7</accession>
<dbReference type="Proteomes" id="UP000035337">
    <property type="component" value="Chromosome"/>
</dbReference>
<dbReference type="Gene3D" id="3.30.420.130">
    <property type="entry name" value="Dinitrogenase iron-molybdenum cofactor biosynthesis domain"/>
    <property type="match status" value="1"/>
</dbReference>
<dbReference type="PANTHER" id="PTHR33937">
    <property type="entry name" value="IRON-MOLYBDENUM PROTEIN-RELATED-RELATED"/>
    <property type="match status" value="1"/>
</dbReference>
<organism evidence="2 3">
    <name type="scientific">Endomicrobium proavitum</name>
    <dbReference type="NCBI Taxonomy" id="1408281"/>
    <lineage>
        <taxon>Bacteria</taxon>
        <taxon>Pseudomonadati</taxon>
        <taxon>Elusimicrobiota</taxon>
        <taxon>Endomicrobiia</taxon>
        <taxon>Endomicrobiales</taxon>
        <taxon>Endomicrobiaceae</taxon>
        <taxon>Endomicrobium</taxon>
    </lineage>
</organism>
<dbReference type="InterPro" id="IPR051840">
    <property type="entry name" value="NifX/NifY_domain"/>
</dbReference>
<dbReference type="InterPro" id="IPR003731">
    <property type="entry name" value="Di-Nase_FeMo-co_biosynth"/>
</dbReference>
<dbReference type="PANTHER" id="PTHR33937:SF2">
    <property type="entry name" value="DINITROGENASE IRON-MOLYBDENUM COFACTOR BIOSYNTHESIS DOMAIN-CONTAINING PROTEIN"/>
    <property type="match status" value="1"/>
</dbReference>
<evidence type="ECO:0000313" key="3">
    <source>
        <dbReference type="Proteomes" id="UP000035337"/>
    </source>
</evidence>
<dbReference type="Pfam" id="PF02579">
    <property type="entry name" value="Nitro_FeMo-Co"/>
    <property type="match status" value="1"/>
</dbReference>
<reference evidence="2 3" key="1">
    <citation type="submission" date="2014-09" db="EMBL/GenBank/DDBJ databases">
        <title>Complete genome sequence of Endomicrobium proavitum.</title>
        <authorList>
            <person name="Zheng H."/>
        </authorList>
    </citation>
    <scope>NUCLEOTIDE SEQUENCE [LARGE SCALE GENOMIC DNA]</scope>
    <source>
        <strain evidence="2 3">Rsa215</strain>
    </source>
</reference>
<dbReference type="AlphaFoldDB" id="A0A0G3WHG7"/>
<dbReference type="InterPro" id="IPR036105">
    <property type="entry name" value="DiNase_FeMo-co_biosyn_sf"/>
</dbReference>
<dbReference type="STRING" id="1408281.Epro_0692"/>
<protein>
    <submittedName>
        <fullName evidence="2">Dinitrogenase iron-molybdenum cofactor biosynthesis protein</fullName>
    </submittedName>
</protein>
<proteinExistence type="predicted"/>
<sequence>MSKIRIALATSDGKIIDQHFGKCQKFTIVDYDSDSKKYEVADIREAERMCSPTGHTQQGLEKTIKLLSDSKYVVVSRIGIWITPILKENAITAVEFSGNIEEALANIQKGL</sequence>
<dbReference type="RefSeq" id="WP_052570619.1">
    <property type="nucleotide sequence ID" value="NZ_CP009498.1"/>
</dbReference>
<keyword evidence="3" id="KW-1185">Reference proteome</keyword>